<dbReference type="PANTHER" id="PTHR24305">
    <property type="entry name" value="CYTOCHROME P450"/>
    <property type="match status" value="1"/>
</dbReference>
<evidence type="ECO:0000256" key="2">
    <source>
        <dbReference type="ARBA" id="ARBA00010617"/>
    </source>
</evidence>
<dbReference type="GO" id="GO:0016705">
    <property type="term" value="F:oxidoreductase activity, acting on paired donors, with incorporation or reduction of molecular oxygen"/>
    <property type="evidence" value="ECO:0007669"/>
    <property type="project" value="InterPro"/>
</dbReference>
<dbReference type="CDD" id="cd11058">
    <property type="entry name" value="CYP60B-like"/>
    <property type="match status" value="1"/>
</dbReference>
<evidence type="ECO:0000256" key="6">
    <source>
        <dbReference type="PIRSR" id="PIRSR602401-1"/>
    </source>
</evidence>
<protein>
    <recommendedName>
        <fullName evidence="10">Cytochrome P450</fullName>
    </recommendedName>
</protein>
<dbReference type="InterPro" id="IPR001128">
    <property type="entry name" value="Cyt_P450"/>
</dbReference>
<dbReference type="OrthoDB" id="1470350at2759"/>
<keyword evidence="5 6" id="KW-0408">Iron</keyword>
<keyword evidence="7" id="KW-0503">Monooxygenase</keyword>
<dbReference type="PROSITE" id="PS00086">
    <property type="entry name" value="CYTOCHROME_P450"/>
    <property type="match status" value="1"/>
</dbReference>
<dbReference type="Proteomes" id="UP001140560">
    <property type="component" value="Unassembled WGS sequence"/>
</dbReference>
<sequence>MAANNADHARIRRSLNPAFSEQAVRSQEDIINSYITLLISKLHKRAESKTPVDIMRWLNYTTFDITGDLTFDESFGALEAEDYNSWIANLFSLLRVASILRVVRDYPLLGVPLTKLLETIPALRKAKHAHDEYTQEKTARRLDKKTKRKDFISYILQHNSSNGMTTDEIKQTSGTLIIGGSETSATLLSGALFYLVKNPRWMTKLHQELRNTFTHESQLTFTSLRNLPILNAIINETFRMYPPYAAYRSSRNFKNADTYAPQRFLGDAQYADDKRSVIQPFSVGPRNCIAQNLAWAEIRSVLVRLVWHFEFEFENGEDGEGEGREDWVQRQKVFILWRKPALMVRLRARNVVGEVETEG</sequence>
<dbReference type="PRINTS" id="PR00463">
    <property type="entry name" value="EP450I"/>
</dbReference>
<dbReference type="Pfam" id="PF00067">
    <property type="entry name" value="p450"/>
    <property type="match status" value="1"/>
</dbReference>
<keyword evidence="4 6" id="KW-0479">Metal-binding</keyword>
<evidence type="ECO:0000256" key="3">
    <source>
        <dbReference type="ARBA" id="ARBA00022617"/>
    </source>
</evidence>
<dbReference type="GO" id="GO:0020037">
    <property type="term" value="F:heme binding"/>
    <property type="evidence" value="ECO:0007669"/>
    <property type="project" value="InterPro"/>
</dbReference>
<comment type="cofactor">
    <cofactor evidence="1 6">
        <name>heme</name>
        <dbReference type="ChEBI" id="CHEBI:30413"/>
    </cofactor>
</comment>
<evidence type="ECO:0000313" key="9">
    <source>
        <dbReference type="Proteomes" id="UP001140560"/>
    </source>
</evidence>
<evidence type="ECO:0000313" key="8">
    <source>
        <dbReference type="EMBL" id="KAJ4377396.1"/>
    </source>
</evidence>
<dbReference type="PRINTS" id="PR00385">
    <property type="entry name" value="P450"/>
</dbReference>
<evidence type="ECO:0008006" key="10">
    <source>
        <dbReference type="Google" id="ProtNLM"/>
    </source>
</evidence>
<dbReference type="PANTHER" id="PTHR24305:SF210">
    <property type="entry name" value="CYTOCHROME P450 MONOOXYGENASE ASQL-RELATED"/>
    <property type="match status" value="1"/>
</dbReference>
<dbReference type="EMBL" id="JAPEUY010000001">
    <property type="protein sequence ID" value="KAJ4377396.1"/>
    <property type="molecule type" value="Genomic_DNA"/>
</dbReference>
<keyword evidence="3 6" id="KW-0349">Heme</keyword>
<dbReference type="Gene3D" id="1.10.630.10">
    <property type="entry name" value="Cytochrome P450"/>
    <property type="match status" value="1"/>
</dbReference>
<dbReference type="InterPro" id="IPR017972">
    <property type="entry name" value="Cyt_P450_CS"/>
</dbReference>
<accession>A0A9W8YHD3</accession>
<dbReference type="InterPro" id="IPR002401">
    <property type="entry name" value="Cyt_P450_E_grp-I"/>
</dbReference>
<evidence type="ECO:0000256" key="1">
    <source>
        <dbReference type="ARBA" id="ARBA00001971"/>
    </source>
</evidence>
<evidence type="ECO:0000256" key="4">
    <source>
        <dbReference type="ARBA" id="ARBA00022723"/>
    </source>
</evidence>
<comment type="similarity">
    <text evidence="2 7">Belongs to the cytochrome P450 family.</text>
</comment>
<dbReference type="AlphaFoldDB" id="A0A9W8YHD3"/>
<dbReference type="InterPro" id="IPR050121">
    <property type="entry name" value="Cytochrome_P450_monoxygenase"/>
</dbReference>
<feature type="binding site" description="axial binding residue" evidence="6">
    <location>
        <position position="288"/>
    </location>
    <ligand>
        <name>heme</name>
        <dbReference type="ChEBI" id="CHEBI:30413"/>
    </ligand>
    <ligandPart>
        <name>Fe</name>
        <dbReference type="ChEBI" id="CHEBI:18248"/>
    </ligandPart>
</feature>
<keyword evidence="9" id="KW-1185">Reference proteome</keyword>
<dbReference type="GO" id="GO:0005506">
    <property type="term" value="F:iron ion binding"/>
    <property type="evidence" value="ECO:0007669"/>
    <property type="project" value="InterPro"/>
</dbReference>
<organism evidence="8 9">
    <name type="scientific">Neocucurbitaria cava</name>
    <dbReference type="NCBI Taxonomy" id="798079"/>
    <lineage>
        <taxon>Eukaryota</taxon>
        <taxon>Fungi</taxon>
        <taxon>Dikarya</taxon>
        <taxon>Ascomycota</taxon>
        <taxon>Pezizomycotina</taxon>
        <taxon>Dothideomycetes</taxon>
        <taxon>Pleosporomycetidae</taxon>
        <taxon>Pleosporales</taxon>
        <taxon>Pleosporineae</taxon>
        <taxon>Cucurbitariaceae</taxon>
        <taxon>Neocucurbitaria</taxon>
    </lineage>
</organism>
<proteinExistence type="inferred from homology"/>
<gene>
    <name evidence="8" type="ORF">N0V83_000221</name>
</gene>
<dbReference type="InterPro" id="IPR036396">
    <property type="entry name" value="Cyt_P450_sf"/>
</dbReference>
<dbReference type="GO" id="GO:0004497">
    <property type="term" value="F:monooxygenase activity"/>
    <property type="evidence" value="ECO:0007669"/>
    <property type="project" value="UniProtKB-KW"/>
</dbReference>
<evidence type="ECO:0000256" key="7">
    <source>
        <dbReference type="RuleBase" id="RU000461"/>
    </source>
</evidence>
<evidence type="ECO:0000256" key="5">
    <source>
        <dbReference type="ARBA" id="ARBA00023004"/>
    </source>
</evidence>
<dbReference type="SUPFAM" id="SSF48264">
    <property type="entry name" value="Cytochrome P450"/>
    <property type="match status" value="1"/>
</dbReference>
<reference evidence="8" key="1">
    <citation type="submission" date="2022-10" db="EMBL/GenBank/DDBJ databases">
        <title>Tapping the CABI collections for fungal endophytes: first genome assemblies for Collariella, Neodidymelliopsis, Ascochyta clinopodiicola, Didymella pomorum, Didymosphaeria variabile, Neocosmospora piperis and Neocucurbitaria cava.</title>
        <authorList>
            <person name="Hill R."/>
        </authorList>
    </citation>
    <scope>NUCLEOTIDE SEQUENCE</scope>
    <source>
        <strain evidence="8">IMI 356814</strain>
    </source>
</reference>
<keyword evidence="7" id="KW-0560">Oxidoreductase</keyword>
<comment type="caution">
    <text evidence="8">The sequence shown here is derived from an EMBL/GenBank/DDBJ whole genome shotgun (WGS) entry which is preliminary data.</text>
</comment>
<name>A0A9W8YHD3_9PLEO</name>